<protein>
    <recommendedName>
        <fullName evidence="3 13">Telomerase reverse transcriptase</fullName>
        <ecNumber evidence="2 13">2.7.7.49</ecNumber>
    </recommendedName>
    <alternativeName>
        <fullName evidence="13">Telomerase catalytic subunit</fullName>
    </alternativeName>
</protein>
<keyword evidence="9 13" id="KW-0779">Telomere</keyword>
<dbReference type="EMBL" id="QVQW01000053">
    <property type="protein sequence ID" value="RKU42653.1"/>
    <property type="molecule type" value="Genomic_DNA"/>
</dbReference>
<keyword evidence="11 13" id="KW-0539">Nucleus</keyword>
<dbReference type="Pfam" id="PF00078">
    <property type="entry name" value="RVT_1"/>
    <property type="match status" value="1"/>
</dbReference>
<evidence type="ECO:0000259" key="15">
    <source>
        <dbReference type="PROSITE" id="PS50878"/>
    </source>
</evidence>
<dbReference type="FunFam" id="1.10.132.70:FF:000004">
    <property type="entry name" value="Telomerase reverse transcriptase"/>
    <property type="match status" value="1"/>
</dbReference>
<dbReference type="EC" id="2.7.7.49" evidence="2 13"/>
<comment type="catalytic activity">
    <reaction evidence="12 13">
        <text>DNA(n) + a 2'-deoxyribonucleoside 5'-triphosphate = DNA(n+1) + diphosphate</text>
        <dbReference type="Rhea" id="RHEA:22508"/>
        <dbReference type="Rhea" id="RHEA-COMP:17339"/>
        <dbReference type="Rhea" id="RHEA-COMP:17340"/>
        <dbReference type="ChEBI" id="CHEBI:33019"/>
        <dbReference type="ChEBI" id="CHEBI:61560"/>
        <dbReference type="ChEBI" id="CHEBI:173112"/>
        <dbReference type="EC" id="2.7.7.49"/>
    </reaction>
</comment>
<dbReference type="STRING" id="177199.A0A420Y474"/>
<evidence type="ECO:0000256" key="2">
    <source>
        <dbReference type="ARBA" id="ARBA00012493"/>
    </source>
</evidence>
<dbReference type="InterPro" id="IPR049139">
    <property type="entry name" value="TERT_C"/>
</dbReference>
<dbReference type="InterPro" id="IPR021891">
    <property type="entry name" value="Telomerase_RBD"/>
</dbReference>
<evidence type="ECO:0000256" key="14">
    <source>
        <dbReference type="SAM" id="MobiDB-lite"/>
    </source>
</evidence>
<evidence type="ECO:0000256" key="3">
    <source>
        <dbReference type="ARBA" id="ARBA00016182"/>
    </source>
</evidence>
<comment type="caution">
    <text evidence="16">The sequence shown here is derived from an EMBL/GenBank/DDBJ whole genome shotgun (WGS) entry which is preliminary data.</text>
</comment>
<dbReference type="PROSITE" id="PS50878">
    <property type="entry name" value="RT_POL"/>
    <property type="match status" value="1"/>
</dbReference>
<evidence type="ECO:0000256" key="12">
    <source>
        <dbReference type="ARBA" id="ARBA00048173"/>
    </source>
</evidence>
<evidence type="ECO:0000256" key="8">
    <source>
        <dbReference type="ARBA" id="ARBA00022842"/>
    </source>
</evidence>
<dbReference type="Gene3D" id="1.10.357.90">
    <property type="match status" value="1"/>
</dbReference>
<accession>A0A420Y474</accession>
<dbReference type="GO" id="GO:0000781">
    <property type="term" value="C:chromosome, telomeric region"/>
    <property type="evidence" value="ECO:0007669"/>
    <property type="project" value="UniProtKB-SubCell"/>
</dbReference>
<gene>
    <name evidence="16" type="ORF">DL546_002580</name>
</gene>
<name>A0A420Y474_9PEZI</name>
<evidence type="ECO:0000256" key="11">
    <source>
        <dbReference type="ARBA" id="ARBA00023242"/>
    </source>
</evidence>
<reference evidence="16 17" key="1">
    <citation type="submission" date="2018-08" db="EMBL/GenBank/DDBJ databases">
        <title>Draft genome of the lignicolous fungus Coniochaeta pulveracea.</title>
        <authorList>
            <person name="Borstlap C.J."/>
            <person name="De Witt R.N."/>
            <person name="Botha A."/>
            <person name="Volschenk H."/>
        </authorList>
    </citation>
    <scope>NUCLEOTIDE SEQUENCE [LARGE SCALE GENOMIC DNA]</scope>
    <source>
        <strain evidence="16 17">CAB683</strain>
    </source>
</reference>
<dbReference type="Gene3D" id="1.10.132.70">
    <property type="match status" value="1"/>
</dbReference>
<dbReference type="GO" id="GO:0007004">
    <property type="term" value="P:telomere maintenance via telomerase"/>
    <property type="evidence" value="ECO:0007669"/>
    <property type="project" value="TreeGrafter"/>
</dbReference>
<comment type="subcellular location">
    <subcellularLocation>
        <location evidence="13">Nucleus</location>
    </subcellularLocation>
    <subcellularLocation>
        <location evidence="13">Chromosome</location>
        <location evidence="13">Telomere</location>
    </subcellularLocation>
</comment>
<organism evidence="16 17">
    <name type="scientific">Coniochaeta pulveracea</name>
    <dbReference type="NCBI Taxonomy" id="177199"/>
    <lineage>
        <taxon>Eukaryota</taxon>
        <taxon>Fungi</taxon>
        <taxon>Dikarya</taxon>
        <taxon>Ascomycota</taxon>
        <taxon>Pezizomycotina</taxon>
        <taxon>Sordariomycetes</taxon>
        <taxon>Sordariomycetidae</taxon>
        <taxon>Coniochaetales</taxon>
        <taxon>Coniochaetaceae</taxon>
        <taxon>Coniochaeta</taxon>
    </lineage>
</organism>
<dbReference type="GO" id="GO:0000333">
    <property type="term" value="C:telomerase catalytic core complex"/>
    <property type="evidence" value="ECO:0007669"/>
    <property type="project" value="TreeGrafter"/>
</dbReference>
<dbReference type="Pfam" id="PF21399">
    <property type="entry name" value="TERT_C"/>
    <property type="match status" value="1"/>
</dbReference>
<keyword evidence="7 13" id="KW-0479">Metal-binding</keyword>
<dbReference type="Proteomes" id="UP000275385">
    <property type="component" value="Unassembled WGS sequence"/>
</dbReference>
<keyword evidence="5 13" id="KW-0808">Transferase</keyword>
<dbReference type="PANTHER" id="PTHR12066">
    <property type="entry name" value="TELOMERASE REVERSE TRANSCRIPTASE"/>
    <property type="match status" value="1"/>
</dbReference>
<dbReference type="GO" id="GO:0070034">
    <property type="term" value="F:telomerase RNA binding"/>
    <property type="evidence" value="ECO:0007669"/>
    <property type="project" value="TreeGrafter"/>
</dbReference>
<dbReference type="OrthoDB" id="289721at2759"/>
<keyword evidence="4 13" id="KW-0158">Chromosome</keyword>
<feature type="domain" description="Reverse transcriptase" evidence="15">
    <location>
        <begin position="652"/>
        <end position="983"/>
    </location>
</feature>
<dbReference type="PRINTS" id="PR01365">
    <property type="entry name" value="TELOMERASERT"/>
</dbReference>
<dbReference type="Pfam" id="PF12009">
    <property type="entry name" value="Telomerase_RBD"/>
    <property type="match status" value="1"/>
</dbReference>
<dbReference type="GO" id="GO:0003720">
    <property type="term" value="F:telomerase activity"/>
    <property type="evidence" value="ECO:0007669"/>
    <property type="project" value="InterPro"/>
</dbReference>
<dbReference type="SMART" id="SM00975">
    <property type="entry name" value="Telomerase_RBD"/>
    <property type="match status" value="1"/>
</dbReference>
<keyword evidence="6 13" id="KW-0548">Nucleotidyltransferase</keyword>
<keyword evidence="8 13" id="KW-0460">Magnesium</keyword>
<feature type="region of interest" description="Disordered" evidence="14">
    <location>
        <begin position="263"/>
        <end position="288"/>
    </location>
</feature>
<evidence type="ECO:0000256" key="5">
    <source>
        <dbReference type="ARBA" id="ARBA00022679"/>
    </source>
</evidence>
<evidence type="ECO:0000256" key="7">
    <source>
        <dbReference type="ARBA" id="ARBA00022723"/>
    </source>
</evidence>
<dbReference type="CDD" id="cd01648">
    <property type="entry name" value="TERT"/>
    <property type="match status" value="1"/>
</dbReference>
<dbReference type="InterPro" id="IPR000477">
    <property type="entry name" value="RT_dom"/>
</dbReference>
<evidence type="ECO:0000313" key="16">
    <source>
        <dbReference type="EMBL" id="RKU42653.1"/>
    </source>
</evidence>
<evidence type="ECO:0000256" key="4">
    <source>
        <dbReference type="ARBA" id="ARBA00022454"/>
    </source>
</evidence>
<feature type="region of interest" description="Disordered" evidence="14">
    <location>
        <begin position="15"/>
        <end position="38"/>
    </location>
</feature>
<proteinExistence type="inferred from homology"/>
<evidence type="ECO:0000256" key="13">
    <source>
        <dbReference type="RuleBase" id="RU365061"/>
    </source>
</evidence>
<comment type="similarity">
    <text evidence="1 13">Belongs to the reverse transcriptase family. Telomerase subfamily.</text>
</comment>
<comment type="function">
    <text evidence="13">Telomerase is a ribonucleoprotein enzyme essential for the replication of chromosome termini in most eukaryotes. It elongates telomeres. It is a reverse transcriptase that adds simple sequence repeats to chromosome ends by copying a template sequence within the RNA component of the enzyme.</text>
</comment>
<evidence type="ECO:0000256" key="1">
    <source>
        <dbReference type="ARBA" id="ARBA00008001"/>
    </source>
</evidence>
<dbReference type="InterPro" id="IPR003545">
    <property type="entry name" value="Telomerase_RT"/>
</dbReference>
<evidence type="ECO:0000313" key="17">
    <source>
        <dbReference type="Proteomes" id="UP000275385"/>
    </source>
</evidence>
<dbReference type="AlphaFoldDB" id="A0A420Y474"/>
<evidence type="ECO:0000256" key="10">
    <source>
        <dbReference type="ARBA" id="ARBA00022918"/>
    </source>
</evidence>
<dbReference type="PANTHER" id="PTHR12066:SF0">
    <property type="entry name" value="TELOMERASE REVERSE TRANSCRIPTASE"/>
    <property type="match status" value="1"/>
</dbReference>
<dbReference type="GO" id="GO:0042162">
    <property type="term" value="F:telomeric DNA binding"/>
    <property type="evidence" value="ECO:0007669"/>
    <property type="project" value="TreeGrafter"/>
</dbReference>
<sequence length="1174" mass="131786">MTKFGGHKRKRCTETELDGDTSIGTSNKKTRESHTTSKHTVTISHPLLSQLYPNLQTLREYVLAKLPAASRLRRKKITSIGLQDHAAEKTATEAEIALARLLDSTVVGYGGESDASPEKRWEQWTSFSQKGDESYVTLAGGSTDAAFSQGEIVDFVIWALFSREKKPGKRPKHLLCDGFRKDSERRLQGRSAPSHGLIPGLFALHPNNHVQTLKQDPWPQLLLLLGKAGEKIMLDLLLDCAIFSRVTAGRDNYQQLSGVPVSDLEHQSNQVPANAPAPSQAGRKAGNVVSRSPSEISLVRSRMLYARATLNARGLVHFGLRHIHVLNRFPLQRRGMENDEENDNRNVKHEESTTRVMMYIFPRQFGLHNVFISQVDHTQTAQKFQDYTLREEEITTKFCVLVEGKPQLKAHLPKRLRGLPQDLVRKLQVLHARCSYSMLLQHYCPLPGHPKETAGTHHSKAALLLPEPQEKKHLKSRKKMWQGPKPPPPLKYSSLVELATPAASVSAFCQAVLSKIIPNGFWGNKESQNSNKAALLKKVNHFITLRRFEQLSLHEITQDIKVSDMTWLAPPNLKGQKSSLPETQKRTEILLEFLYYVFDSILIPLIRSNFYVTESNVHKYRLFFFRHDTWRYVAEPAMAALKTTMFEEVKMEDAMRILNSRHLGFSQVRLLPKGLGMRPITNLRRRMLVKANNRQFLGPSINTVLGPVASMLRSEKSTNPQRLGSAMFSVGDVYPRLKEFKAVLGATNRPLYLAKVDVQGAFDSIPQQAILEVMREIPTESEYKLAKHVEVKPSESAMTKGAAAKPLKKWQTLAKAPHDKTTFAENLEESLALGKRNTVFVESVASRSHKTRVLMGLMATHIQDNIVKIGKKFYRQKNGIPQGSVLSSTLCNYFYADLEQTHLSFLQEDNDCLLLRLIDDFLLITISKSKAIRFVKTMQAGVPDYGVAVNPAKTLVNFDMSVSGRPVPELGPGQAFPYCGTLIDPVTLSICKNHETPSKGAVVFDSLIVEYTRSPGATFTRKLLNAFKIQSHLMFFDTAHNTLQSVLSSIFAAYVETANKTWAYARCLPQAKRPTAGLVIAAIKELMRVSYLLLAGKSRTSRWPGYECRVKKAQMNWLGMVAFRMVLGRKQAGYLEVLAWLDGELAKLGTEGKVDVRGLVRIVDGIQGKGKIKH</sequence>
<keyword evidence="10 13" id="KW-0695">RNA-directed DNA polymerase</keyword>
<dbReference type="GO" id="GO:0046872">
    <property type="term" value="F:metal ion binding"/>
    <property type="evidence" value="ECO:0007669"/>
    <property type="project" value="UniProtKB-KW"/>
</dbReference>
<evidence type="ECO:0000256" key="6">
    <source>
        <dbReference type="ARBA" id="ARBA00022695"/>
    </source>
</evidence>
<dbReference type="Gene3D" id="3.30.70.2630">
    <property type="match status" value="1"/>
</dbReference>
<keyword evidence="17" id="KW-1185">Reference proteome</keyword>
<evidence type="ECO:0000256" key="9">
    <source>
        <dbReference type="ARBA" id="ARBA00022895"/>
    </source>
</evidence>